<proteinExistence type="predicted"/>
<dbReference type="EMBL" id="JYDU01000177">
    <property type="protein sequence ID" value="KRX90081.1"/>
    <property type="molecule type" value="Genomic_DNA"/>
</dbReference>
<dbReference type="AlphaFoldDB" id="A0A0V0XQ13"/>
<name>A0A0V0XQ13_TRIPS</name>
<evidence type="ECO:0000313" key="1">
    <source>
        <dbReference type="EMBL" id="KRX90081.1"/>
    </source>
</evidence>
<organism evidence="1 2">
    <name type="scientific">Trichinella pseudospiralis</name>
    <name type="common">Parasitic roundworm</name>
    <dbReference type="NCBI Taxonomy" id="6337"/>
    <lineage>
        <taxon>Eukaryota</taxon>
        <taxon>Metazoa</taxon>
        <taxon>Ecdysozoa</taxon>
        <taxon>Nematoda</taxon>
        <taxon>Enoplea</taxon>
        <taxon>Dorylaimia</taxon>
        <taxon>Trichinellida</taxon>
        <taxon>Trichinellidae</taxon>
        <taxon>Trichinella</taxon>
    </lineage>
</organism>
<protein>
    <submittedName>
        <fullName evidence="1">Uncharacterized protein</fullName>
    </submittedName>
</protein>
<evidence type="ECO:0000313" key="2">
    <source>
        <dbReference type="Proteomes" id="UP000054815"/>
    </source>
</evidence>
<gene>
    <name evidence="1" type="ORF">T4E_9066</name>
</gene>
<dbReference type="Proteomes" id="UP000054815">
    <property type="component" value="Unassembled WGS sequence"/>
</dbReference>
<reference evidence="1 2" key="1">
    <citation type="submission" date="2015-01" db="EMBL/GenBank/DDBJ databases">
        <title>Evolution of Trichinella species and genotypes.</title>
        <authorList>
            <person name="Korhonen P.K."/>
            <person name="Edoardo P."/>
            <person name="Giuseppe L.R."/>
            <person name="Gasser R.B."/>
        </authorList>
    </citation>
    <scope>NUCLEOTIDE SEQUENCE [LARGE SCALE GENOMIC DNA]</scope>
    <source>
        <strain evidence="1">ISS141</strain>
    </source>
</reference>
<sequence length="59" mass="6996">MAVKNIRMLEKTTTLGMDSTFKVQRTWTELTEFFLQKTKRKKPKLPYEELDMKIGCGVR</sequence>
<comment type="caution">
    <text evidence="1">The sequence shown here is derived from an EMBL/GenBank/DDBJ whole genome shotgun (WGS) entry which is preliminary data.</text>
</comment>
<accession>A0A0V0XQ13</accession>